<dbReference type="Proteomes" id="UP000673383">
    <property type="component" value="Unassembled WGS sequence"/>
</dbReference>
<evidence type="ECO:0000313" key="3">
    <source>
        <dbReference type="Proteomes" id="UP000673383"/>
    </source>
</evidence>
<accession>A0A8I1YFZ7</accession>
<gene>
    <name evidence="2" type="ORF">JOH49_005526</name>
</gene>
<evidence type="ECO:0000313" key="2">
    <source>
        <dbReference type="EMBL" id="MBP1295773.1"/>
    </source>
</evidence>
<keyword evidence="1" id="KW-0812">Transmembrane</keyword>
<keyword evidence="1" id="KW-0472">Membrane</keyword>
<feature type="transmembrane region" description="Helical" evidence="1">
    <location>
        <begin position="6"/>
        <end position="26"/>
    </location>
</feature>
<dbReference type="RefSeq" id="WP_172647609.1">
    <property type="nucleotide sequence ID" value="NZ_JAFICZ010000001.1"/>
</dbReference>
<dbReference type="EMBL" id="JAFICZ010000001">
    <property type="protein sequence ID" value="MBP1295773.1"/>
    <property type="molecule type" value="Genomic_DNA"/>
</dbReference>
<organism evidence="2 3">
    <name type="scientific">Bradyrhizobium elkanii</name>
    <dbReference type="NCBI Taxonomy" id="29448"/>
    <lineage>
        <taxon>Bacteria</taxon>
        <taxon>Pseudomonadati</taxon>
        <taxon>Pseudomonadota</taxon>
        <taxon>Alphaproteobacteria</taxon>
        <taxon>Hyphomicrobiales</taxon>
        <taxon>Nitrobacteraceae</taxon>
        <taxon>Bradyrhizobium</taxon>
    </lineage>
</organism>
<name>A0A8I1YFZ7_BRAEL</name>
<sequence length="127" mass="14038">MPSFKLLAPFFLIYALGILATAGHFYRKHEGRLGARQTLCVLFWPAWWFLEHSVRDTIDVISDATIGTDERATLSFGVGLFAAGQFLFSNWEMCSGVTCTGVLLKSSAMLFPPVGATYLTWLIAQLA</sequence>
<proteinExistence type="predicted"/>
<keyword evidence="1" id="KW-1133">Transmembrane helix</keyword>
<comment type="caution">
    <text evidence="2">The sequence shown here is derived from an EMBL/GenBank/DDBJ whole genome shotgun (WGS) entry which is preliminary data.</text>
</comment>
<dbReference type="AlphaFoldDB" id="A0A8I1YFZ7"/>
<protein>
    <submittedName>
        <fullName evidence="2">Uncharacterized protein</fullName>
    </submittedName>
</protein>
<evidence type="ECO:0000256" key="1">
    <source>
        <dbReference type="SAM" id="Phobius"/>
    </source>
</evidence>
<reference evidence="2" key="1">
    <citation type="submission" date="2021-02" db="EMBL/GenBank/DDBJ databases">
        <title>Genomic Encyclopedia of Type Strains, Phase IV (KMG-V): Genome sequencing to study the core and pangenomes of soil and plant-associated prokaryotes.</title>
        <authorList>
            <person name="Whitman W."/>
        </authorList>
    </citation>
    <scope>NUCLEOTIDE SEQUENCE</scope>
    <source>
        <strain evidence="2">USDA 406</strain>
    </source>
</reference>